<feature type="domain" description="Major facilitator superfamily (MFS) profile" evidence="6">
    <location>
        <begin position="1"/>
        <end position="427"/>
    </location>
</feature>
<reference evidence="8" key="1">
    <citation type="submission" date="2022-11" db="UniProtKB">
        <authorList>
            <consortium name="WormBaseParasite"/>
        </authorList>
    </citation>
    <scope>IDENTIFICATION</scope>
</reference>
<keyword evidence="7" id="KW-1185">Reference proteome</keyword>
<dbReference type="InterPro" id="IPR020846">
    <property type="entry name" value="MFS_dom"/>
</dbReference>
<dbReference type="AlphaFoldDB" id="A0A914Q297"/>
<feature type="transmembrane region" description="Helical" evidence="5">
    <location>
        <begin position="70"/>
        <end position="90"/>
    </location>
</feature>
<evidence type="ECO:0000313" key="8">
    <source>
        <dbReference type="WBParaSite" id="PDA_v2.g25297.t1"/>
    </source>
</evidence>
<feature type="transmembrane region" description="Helical" evidence="5">
    <location>
        <begin position="372"/>
        <end position="396"/>
    </location>
</feature>
<sequence length="469" mass="52070">MGYSNAYPNTSIDQFKTYLNESYSHRGGIFTENVYSWLWSAILNVWFIGFALGSFVAIPVTDSLGRKKGLLFGNALTLISIALMTISIIFDVFELLIVGRFISAFASGISMCALILFLQEISPNEIRGSMGFYAELSFVVMNAVGAVFGMSMFLGNHLAMLVGFAVIPSVISILALIPLHETPKFLLIKHGNEGGAQESLKFYMDLNDEEINEQLDAISDEAEESSGTIKILLTTPHLRKGLFLGMCSLQITCSIWPIIYYSTDFLRKANIEYNLAEGFSSGMLIVSTVATIIGMMVMEKFSRRKLFIFVSAINIFALILFVVCSQLQPKFDSIKYGCIVAIFIHGISYSFATGPIGWYITSELIPISYRSLAQSIALGFNQLTALVLTFIVFPLYNIIDSWSLLILYIIPGIIALIYLWFNLPETKNRDIADIIEDIKAGKTSQPKRNKYEMAKISSNVVTSDGNSDN</sequence>
<feature type="transmembrane region" description="Helical" evidence="5">
    <location>
        <begin position="37"/>
        <end position="58"/>
    </location>
</feature>
<dbReference type="GO" id="GO:0015149">
    <property type="term" value="F:hexose transmembrane transporter activity"/>
    <property type="evidence" value="ECO:0007669"/>
    <property type="project" value="TreeGrafter"/>
</dbReference>
<evidence type="ECO:0000259" key="6">
    <source>
        <dbReference type="PROSITE" id="PS50850"/>
    </source>
</evidence>
<keyword evidence="2 5" id="KW-0812">Transmembrane</keyword>
<dbReference type="PROSITE" id="PS50850">
    <property type="entry name" value="MFS"/>
    <property type="match status" value="1"/>
</dbReference>
<dbReference type="SUPFAM" id="SSF103473">
    <property type="entry name" value="MFS general substrate transporter"/>
    <property type="match status" value="1"/>
</dbReference>
<feature type="transmembrane region" description="Helical" evidence="5">
    <location>
        <begin position="96"/>
        <end position="118"/>
    </location>
</feature>
<feature type="transmembrane region" description="Helical" evidence="5">
    <location>
        <begin position="279"/>
        <end position="297"/>
    </location>
</feature>
<evidence type="ECO:0000256" key="2">
    <source>
        <dbReference type="ARBA" id="ARBA00022692"/>
    </source>
</evidence>
<evidence type="ECO:0000256" key="1">
    <source>
        <dbReference type="ARBA" id="ARBA00004141"/>
    </source>
</evidence>
<evidence type="ECO:0000256" key="4">
    <source>
        <dbReference type="ARBA" id="ARBA00023136"/>
    </source>
</evidence>
<dbReference type="InterPro" id="IPR036259">
    <property type="entry name" value="MFS_trans_sf"/>
</dbReference>
<dbReference type="WBParaSite" id="PDA_v2.g25297.t1">
    <property type="protein sequence ID" value="PDA_v2.g25297.t1"/>
    <property type="gene ID" value="PDA_v2.g25297"/>
</dbReference>
<evidence type="ECO:0000256" key="5">
    <source>
        <dbReference type="SAM" id="Phobius"/>
    </source>
</evidence>
<dbReference type="Proteomes" id="UP000887578">
    <property type="component" value="Unplaced"/>
</dbReference>
<keyword evidence="4 5" id="KW-0472">Membrane</keyword>
<dbReference type="PANTHER" id="PTHR23503:SF108">
    <property type="entry name" value="MAJOR FACILITATOR SUPERFAMILY (MFS) PROFILE DOMAIN-CONTAINING PROTEIN"/>
    <property type="match status" value="1"/>
</dbReference>
<keyword evidence="3 5" id="KW-1133">Transmembrane helix</keyword>
<feature type="transmembrane region" description="Helical" evidence="5">
    <location>
        <begin position="158"/>
        <end position="179"/>
    </location>
</feature>
<accession>A0A914Q297</accession>
<name>A0A914Q297_9BILA</name>
<feature type="transmembrane region" description="Helical" evidence="5">
    <location>
        <begin position="402"/>
        <end position="421"/>
    </location>
</feature>
<dbReference type="Gene3D" id="1.20.1250.20">
    <property type="entry name" value="MFS general substrate transporter like domains"/>
    <property type="match status" value="1"/>
</dbReference>
<evidence type="ECO:0000313" key="7">
    <source>
        <dbReference type="Proteomes" id="UP000887578"/>
    </source>
</evidence>
<comment type="subcellular location">
    <subcellularLocation>
        <location evidence="1">Membrane</location>
        <topology evidence="1">Multi-pass membrane protein</topology>
    </subcellularLocation>
</comment>
<dbReference type="InterPro" id="IPR045263">
    <property type="entry name" value="GLUT"/>
</dbReference>
<organism evidence="7 8">
    <name type="scientific">Panagrolaimus davidi</name>
    <dbReference type="NCBI Taxonomy" id="227884"/>
    <lineage>
        <taxon>Eukaryota</taxon>
        <taxon>Metazoa</taxon>
        <taxon>Ecdysozoa</taxon>
        <taxon>Nematoda</taxon>
        <taxon>Chromadorea</taxon>
        <taxon>Rhabditida</taxon>
        <taxon>Tylenchina</taxon>
        <taxon>Panagrolaimomorpha</taxon>
        <taxon>Panagrolaimoidea</taxon>
        <taxon>Panagrolaimidae</taxon>
        <taxon>Panagrolaimus</taxon>
    </lineage>
</organism>
<dbReference type="InterPro" id="IPR005828">
    <property type="entry name" value="MFS_sugar_transport-like"/>
</dbReference>
<evidence type="ECO:0000256" key="3">
    <source>
        <dbReference type="ARBA" id="ARBA00022989"/>
    </source>
</evidence>
<dbReference type="GO" id="GO:0016020">
    <property type="term" value="C:membrane"/>
    <property type="evidence" value="ECO:0007669"/>
    <property type="project" value="UniProtKB-SubCell"/>
</dbReference>
<dbReference type="PANTHER" id="PTHR23503">
    <property type="entry name" value="SOLUTE CARRIER FAMILY 2"/>
    <property type="match status" value="1"/>
</dbReference>
<feature type="transmembrane region" description="Helical" evidence="5">
    <location>
        <begin position="334"/>
        <end position="360"/>
    </location>
</feature>
<proteinExistence type="predicted"/>
<feature type="transmembrane region" description="Helical" evidence="5">
    <location>
        <begin position="306"/>
        <end position="328"/>
    </location>
</feature>
<feature type="transmembrane region" description="Helical" evidence="5">
    <location>
        <begin position="241"/>
        <end position="259"/>
    </location>
</feature>
<protein>
    <submittedName>
        <fullName evidence="8">Major facilitator superfamily (MFS) profile domain-containing protein</fullName>
    </submittedName>
</protein>
<feature type="transmembrane region" description="Helical" evidence="5">
    <location>
        <begin position="130"/>
        <end position="152"/>
    </location>
</feature>
<dbReference type="Pfam" id="PF00083">
    <property type="entry name" value="Sugar_tr"/>
    <property type="match status" value="1"/>
</dbReference>